<protein>
    <submittedName>
        <fullName evidence="2">Os09g0357250 protein</fullName>
    </submittedName>
</protein>
<dbReference type="Gramene" id="Os09t0357250-00">
    <property type="protein sequence ID" value="Os09t0357250-00"/>
    <property type="gene ID" value="Os09g0357250"/>
</dbReference>
<feature type="non-terminal residue" evidence="2">
    <location>
        <position position="1"/>
    </location>
</feature>
<evidence type="ECO:0000256" key="1">
    <source>
        <dbReference type="SAM" id="MobiDB-lite"/>
    </source>
</evidence>
<dbReference type="EMBL" id="AP014965">
    <property type="protein sequence ID" value="BAT07673.1"/>
    <property type="molecule type" value="Genomic_DNA"/>
</dbReference>
<keyword evidence="3" id="KW-1185">Reference proteome</keyword>
<feature type="compositionally biased region" description="Low complexity" evidence="1">
    <location>
        <begin position="66"/>
        <end position="77"/>
    </location>
</feature>
<name>A0A0P0XLL2_ORYSJ</name>
<dbReference type="Proteomes" id="UP000059680">
    <property type="component" value="Chromosome 9"/>
</dbReference>
<proteinExistence type="predicted"/>
<reference evidence="2 3" key="2">
    <citation type="journal article" date="2013" name="Plant Cell Physiol.">
        <title>Rice Annotation Project Database (RAP-DB): an integrative and interactive database for rice genomics.</title>
        <authorList>
            <person name="Sakai H."/>
            <person name="Lee S.S."/>
            <person name="Tanaka T."/>
            <person name="Numa H."/>
            <person name="Kim J."/>
            <person name="Kawahara Y."/>
            <person name="Wakimoto H."/>
            <person name="Yang C.C."/>
            <person name="Iwamoto M."/>
            <person name="Abe T."/>
            <person name="Yamada Y."/>
            <person name="Muto A."/>
            <person name="Inokuchi H."/>
            <person name="Ikemura T."/>
            <person name="Matsumoto T."/>
            <person name="Sasaki T."/>
            <person name="Itoh T."/>
        </authorList>
    </citation>
    <scope>NUCLEOTIDE SEQUENCE [LARGE SCALE GENOMIC DNA]</scope>
    <source>
        <strain evidence="3">cv. Nipponbare</strain>
    </source>
</reference>
<organism evidence="2 3">
    <name type="scientific">Oryza sativa subsp. japonica</name>
    <name type="common">Rice</name>
    <dbReference type="NCBI Taxonomy" id="39947"/>
    <lineage>
        <taxon>Eukaryota</taxon>
        <taxon>Viridiplantae</taxon>
        <taxon>Streptophyta</taxon>
        <taxon>Embryophyta</taxon>
        <taxon>Tracheophyta</taxon>
        <taxon>Spermatophyta</taxon>
        <taxon>Magnoliopsida</taxon>
        <taxon>Liliopsida</taxon>
        <taxon>Poales</taxon>
        <taxon>Poaceae</taxon>
        <taxon>BOP clade</taxon>
        <taxon>Oryzoideae</taxon>
        <taxon>Oryzeae</taxon>
        <taxon>Oryzinae</taxon>
        <taxon>Oryza</taxon>
        <taxon>Oryza sativa</taxon>
    </lineage>
</organism>
<dbReference type="InParanoid" id="A0A0P0XLL2"/>
<evidence type="ECO:0000313" key="3">
    <source>
        <dbReference type="Proteomes" id="UP000059680"/>
    </source>
</evidence>
<dbReference type="PaxDb" id="39947-A0A0P0XLL2"/>
<feature type="region of interest" description="Disordered" evidence="1">
    <location>
        <begin position="1"/>
        <end position="82"/>
    </location>
</feature>
<reference evidence="2 3" key="3">
    <citation type="journal article" date="2013" name="Rice">
        <title>Improvement of the Oryza sativa Nipponbare reference genome using next generation sequence and optical map data.</title>
        <authorList>
            <person name="Kawahara Y."/>
            <person name="de la Bastide M."/>
            <person name="Hamilton J.P."/>
            <person name="Kanamori H."/>
            <person name="McCombie W.R."/>
            <person name="Ouyang S."/>
            <person name="Schwartz D.C."/>
            <person name="Tanaka T."/>
            <person name="Wu J."/>
            <person name="Zhou S."/>
            <person name="Childs K.L."/>
            <person name="Davidson R.M."/>
            <person name="Lin H."/>
            <person name="Quesada-Ocampo L."/>
            <person name="Vaillancourt B."/>
            <person name="Sakai H."/>
            <person name="Lee S.S."/>
            <person name="Kim J."/>
            <person name="Numa H."/>
            <person name="Itoh T."/>
            <person name="Buell C.R."/>
            <person name="Matsumoto T."/>
        </authorList>
    </citation>
    <scope>NUCLEOTIDE SEQUENCE [LARGE SCALE GENOMIC DNA]</scope>
    <source>
        <strain evidence="3">cv. Nipponbare</strain>
    </source>
</reference>
<dbReference type="AlphaFoldDB" id="A0A0P0XLL2"/>
<accession>A0A0P0XLL2</accession>
<feature type="compositionally biased region" description="Pro residues" evidence="1">
    <location>
        <begin position="1"/>
        <end position="12"/>
    </location>
</feature>
<sequence>PLAQIAPPPLAQPPRSVLLTPTAAQPPAPSIPTPCLCRRRPSQPTASRSTPPLPDAAAVASPRPIPDAAATHADAPTPRQPLRCLVPHANRRSTSTTAGFLLRGRC</sequence>
<reference evidence="3" key="1">
    <citation type="journal article" date="2005" name="Nature">
        <title>The map-based sequence of the rice genome.</title>
        <authorList>
            <consortium name="International rice genome sequencing project (IRGSP)"/>
            <person name="Matsumoto T."/>
            <person name="Wu J."/>
            <person name="Kanamori H."/>
            <person name="Katayose Y."/>
            <person name="Fujisawa M."/>
            <person name="Namiki N."/>
            <person name="Mizuno H."/>
            <person name="Yamamoto K."/>
            <person name="Antonio B.A."/>
            <person name="Baba T."/>
            <person name="Sakata K."/>
            <person name="Nagamura Y."/>
            <person name="Aoki H."/>
            <person name="Arikawa K."/>
            <person name="Arita K."/>
            <person name="Bito T."/>
            <person name="Chiden Y."/>
            <person name="Fujitsuka N."/>
            <person name="Fukunaka R."/>
            <person name="Hamada M."/>
            <person name="Harada C."/>
            <person name="Hayashi A."/>
            <person name="Hijishita S."/>
            <person name="Honda M."/>
            <person name="Hosokawa S."/>
            <person name="Ichikawa Y."/>
            <person name="Idonuma A."/>
            <person name="Iijima M."/>
            <person name="Ikeda M."/>
            <person name="Ikeno M."/>
            <person name="Ito K."/>
            <person name="Ito S."/>
            <person name="Ito T."/>
            <person name="Ito Y."/>
            <person name="Ito Y."/>
            <person name="Iwabuchi A."/>
            <person name="Kamiya K."/>
            <person name="Karasawa W."/>
            <person name="Kurita K."/>
            <person name="Katagiri S."/>
            <person name="Kikuta A."/>
            <person name="Kobayashi H."/>
            <person name="Kobayashi N."/>
            <person name="Machita K."/>
            <person name="Maehara T."/>
            <person name="Masukawa M."/>
            <person name="Mizubayashi T."/>
            <person name="Mukai Y."/>
            <person name="Nagasaki H."/>
            <person name="Nagata Y."/>
            <person name="Naito S."/>
            <person name="Nakashima M."/>
            <person name="Nakama Y."/>
            <person name="Nakamichi Y."/>
            <person name="Nakamura M."/>
            <person name="Meguro A."/>
            <person name="Negishi M."/>
            <person name="Ohta I."/>
            <person name="Ohta T."/>
            <person name="Okamoto M."/>
            <person name="Ono N."/>
            <person name="Saji S."/>
            <person name="Sakaguchi M."/>
            <person name="Sakai K."/>
            <person name="Shibata M."/>
            <person name="Shimokawa T."/>
            <person name="Song J."/>
            <person name="Takazaki Y."/>
            <person name="Terasawa K."/>
            <person name="Tsugane M."/>
            <person name="Tsuji K."/>
            <person name="Ueda S."/>
            <person name="Waki K."/>
            <person name="Yamagata H."/>
            <person name="Yamamoto M."/>
            <person name="Yamamoto S."/>
            <person name="Yamane H."/>
            <person name="Yoshiki S."/>
            <person name="Yoshihara R."/>
            <person name="Yukawa K."/>
            <person name="Zhong H."/>
            <person name="Yano M."/>
            <person name="Yuan Q."/>
            <person name="Ouyang S."/>
            <person name="Liu J."/>
            <person name="Jones K.M."/>
            <person name="Gansberger K."/>
            <person name="Moffat K."/>
            <person name="Hill J."/>
            <person name="Bera J."/>
            <person name="Fadrosh D."/>
            <person name="Jin S."/>
            <person name="Johri S."/>
            <person name="Kim M."/>
            <person name="Overton L."/>
            <person name="Reardon M."/>
            <person name="Tsitrin T."/>
            <person name="Vuong H."/>
            <person name="Weaver B."/>
            <person name="Ciecko A."/>
            <person name="Tallon L."/>
            <person name="Jackson J."/>
            <person name="Pai G."/>
            <person name="Aken S.V."/>
            <person name="Utterback T."/>
            <person name="Reidmuller S."/>
            <person name="Feldblyum T."/>
            <person name="Hsiao J."/>
            <person name="Zismann V."/>
            <person name="Iobst S."/>
            <person name="de Vazeille A.R."/>
            <person name="Buell C.R."/>
            <person name="Ying K."/>
            <person name="Li Y."/>
            <person name="Lu T."/>
            <person name="Huang Y."/>
            <person name="Zhao Q."/>
            <person name="Feng Q."/>
            <person name="Zhang L."/>
            <person name="Zhu J."/>
            <person name="Weng Q."/>
            <person name="Mu J."/>
            <person name="Lu Y."/>
            <person name="Fan D."/>
            <person name="Liu Y."/>
            <person name="Guan J."/>
            <person name="Zhang Y."/>
            <person name="Yu S."/>
            <person name="Liu X."/>
            <person name="Zhang Y."/>
            <person name="Hong G."/>
            <person name="Han B."/>
            <person name="Choisne N."/>
            <person name="Demange N."/>
            <person name="Orjeda G."/>
            <person name="Samain S."/>
            <person name="Cattolico L."/>
            <person name="Pelletier E."/>
            <person name="Couloux A."/>
            <person name="Segurens B."/>
            <person name="Wincker P."/>
            <person name="D'Hont A."/>
            <person name="Scarpelli C."/>
            <person name="Weissenbach J."/>
            <person name="Salanoubat M."/>
            <person name="Quetier F."/>
            <person name="Yu Y."/>
            <person name="Kim H.R."/>
            <person name="Rambo T."/>
            <person name="Currie J."/>
            <person name="Collura K."/>
            <person name="Luo M."/>
            <person name="Yang T."/>
            <person name="Ammiraju J.S.S."/>
            <person name="Engler F."/>
            <person name="Soderlund C."/>
            <person name="Wing R.A."/>
            <person name="Palmer L.E."/>
            <person name="de la Bastide M."/>
            <person name="Spiegel L."/>
            <person name="Nascimento L."/>
            <person name="Zutavern T."/>
            <person name="O'Shaughnessy A."/>
            <person name="Dike S."/>
            <person name="Dedhia N."/>
            <person name="Preston R."/>
            <person name="Balija V."/>
            <person name="McCombie W.R."/>
            <person name="Chow T."/>
            <person name="Chen H."/>
            <person name="Chung M."/>
            <person name="Chen C."/>
            <person name="Shaw J."/>
            <person name="Wu H."/>
            <person name="Hsiao K."/>
            <person name="Chao Y."/>
            <person name="Chu M."/>
            <person name="Cheng C."/>
            <person name="Hour A."/>
            <person name="Lee P."/>
            <person name="Lin S."/>
            <person name="Lin Y."/>
            <person name="Liou J."/>
            <person name="Liu S."/>
            <person name="Hsing Y."/>
            <person name="Raghuvanshi S."/>
            <person name="Mohanty A."/>
            <person name="Bharti A.K."/>
            <person name="Gaur A."/>
            <person name="Gupta V."/>
            <person name="Kumar D."/>
            <person name="Ravi V."/>
            <person name="Vij S."/>
            <person name="Kapur A."/>
            <person name="Khurana P."/>
            <person name="Khurana P."/>
            <person name="Khurana J.P."/>
            <person name="Tyagi A.K."/>
            <person name="Gaikwad K."/>
            <person name="Singh A."/>
            <person name="Dalal V."/>
            <person name="Srivastava S."/>
            <person name="Dixit A."/>
            <person name="Pal A.K."/>
            <person name="Ghazi I.A."/>
            <person name="Yadav M."/>
            <person name="Pandit A."/>
            <person name="Bhargava A."/>
            <person name="Sureshbabu K."/>
            <person name="Batra K."/>
            <person name="Sharma T.R."/>
            <person name="Mohapatra T."/>
            <person name="Singh N.K."/>
            <person name="Messing J."/>
            <person name="Nelson A.B."/>
            <person name="Fuks G."/>
            <person name="Kavchok S."/>
            <person name="Keizer G."/>
            <person name="Linton E."/>
            <person name="Llaca V."/>
            <person name="Song R."/>
            <person name="Tanyolac B."/>
            <person name="Young S."/>
            <person name="Ho-Il K."/>
            <person name="Hahn J.H."/>
            <person name="Sangsakoo G."/>
            <person name="Vanavichit A."/>
            <person name="de Mattos Luiz.A.T."/>
            <person name="Zimmer P.D."/>
            <person name="Malone G."/>
            <person name="Dellagostin O."/>
            <person name="de Oliveira A.C."/>
            <person name="Bevan M."/>
            <person name="Bancroft I."/>
            <person name="Minx P."/>
            <person name="Cordum H."/>
            <person name="Wilson R."/>
            <person name="Cheng Z."/>
            <person name="Jin W."/>
            <person name="Jiang J."/>
            <person name="Leong S.A."/>
            <person name="Iwama H."/>
            <person name="Gojobori T."/>
            <person name="Itoh T."/>
            <person name="Niimura Y."/>
            <person name="Fujii Y."/>
            <person name="Habara T."/>
            <person name="Sakai H."/>
            <person name="Sato Y."/>
            <person name="Wilson G."/>
            <person name="Kumar K."/>
            <person name="McCouch S."/>
            <person name="Juretic N."/>
            <person name="Hoen D."/>
            <person name="Wright S."/>
            <person name="Bruskiewich R."/>
            <person name="Bureau T."/>
            <person name="Miyao A."/>
            <person name="Hirochika H."/>
            <person name="Nishikawa T."/>
            <person name="Kadowaki K."/>
            <person name="Sugiura M."/>
            <person name="Burr B."/>
            <person name="Sasaki T."/>
        </authorList>
    </citation>
    <scope>NUCLEOTIDE SEQUENCE [LARGE SCALE GENOMIC DNA]</scope>
    <source>
        <strain evidence="3">cv. Nipponbare</strain>
    </source>
</reference>
<gene>
    <name evidence="2" type="ordered locus">Os09g0357250</name>
    <name evidence="2" type="ORF">OSNPB_090357250</name>
</gene>
<evidence type="ECO:0000313" key="2">
    <source>
        <dbReference type="EMBL" id="BAT07673.1"/>
    </source>
</evidence>